<evidence type="ECO:0000313" key="2">
    <source>
        <dbReference type="Proteomes" id="UP000310200"/>
    </source>
</evidence>
<dbReference type="Proteomes" id="UP000310200">
    <property type="component" value="Unassembled WGS sequence"/>
</dbReference>
<keyword evidence="2" id="KW-1185">Reference proteome</keyword>
<dbReference type="EMBL" id="QBLH01003337">
    <property type="protein sequence ID" value="TGZ38863.1"/>
    <property type="molecule type" value="Genomic_DNA"/>
</dbReference>
<evidence type="ECO:0000313" key="1">
    <source>
        <dbReference type="EMBL" id="TGZ38863.1"/>
    </source>
</evidence>
<accession>A0A4S2JS73</accession>
<name>A0A4S2JS73_9HYME</name>
<proteinExistence type="predicted"/>
<reference evidence="1 2" key="1">
    <citation type="journal article" date="2019" name="Philos. Trans. R. Soc. Lond., B, Biol. Sci.">
        <title>Ant behaviour and brain gene expression of defending hosts depend on the ecological success of the intruding social parasite.</title>
        <authorList>
            <person name="Kaur R."/>
            <person name="Stoldt M."/>
            <person name="Jongepier E."/>
            <person name="Feldmeyer B."/>
            <person name="Menzel F."/>
            <person name="Bornberg-Bauer E."/>
            <person name="Foitzik S."/>
        </authorList>
    </citation>
    <scope>NUCLEOTIDE SEQUENCE [LARGE SCALE GENOMIC DNA]</scope>
    <source>
        <tissue evidence="1">Whole body</tissue>
    </source>
</reference>
<protein>
    <submittedName>
        <fullName evidence="1">Uncharacterized protein</fullName>
    </submittedName>
</protein>
<sequence>MSYPASTSIPAEHMSVNTYAISSTAGCSTRGMRKSRISETTVGSPLESQALTSQAIIPKTKELSRHACPDTSRVLAKARMRVRS</sequence>
<comment type="caution">
    <text evidence="1">The sequence shown here is derived from an EMBL/GenBank/DDBJ whole genome shotgun (WGS) entry which is preliminary data.</text>
</comment>
<gene>
    <name evidence="1" type="ORF">DBV15_09789</name>
</gene>
<dbReference type="AlphaFoldDB" id="A0A4S2JS73"/>
<organism evidence="1 2">
    <name type="scientific">Temnothorax longispinosus</name>
    <dbReference type="NCBI Taxonomy" id="300112"/>
    <lineage>
        <taxon>Eukaryota</taxon>
        <taxon>Metazoa</taxon>
        <taxon>Ecdysozoa</taxon>
        <taxon>Arthropoda</taxon>
        <taxon>Hexapoda</taxon>
        <taxon>Insecta</taxon>
        <taxon>Pterygota</taxon>
        <taxon>Neoptera</taxon>
        <taxon>Endopterygota</taxon>
        <taxon>Hymenoptera</taxon>
        <taxon>Apocrita</taxon>
        <taxon>Aculeata</taxon>
        <taxon>Formicoidea</taxon>
        <taxon>Formicidae</taxon>
        <taxon>Myrmicinae</taxon>
        <taxon>Temnothorax</taxon>
    </lineage>
</organism>